<evidence type="ECO:0000256" key="3">
    <source>
        <dbReference type="ARBA" id="ARBA00022692"/>
    </source>
</evidence>
<comment type="subcellular location">
    <subcellularLocation>
        <location evidence="1 6">Membrane</location>
        <topology evidence="1 6">Multi-pass membrane protein</topology>
    </subcellularLocation>
</comment>
<feature type="transmembrane region" description="Helical" evidence="6">
    <location>
        <begin position="86"/>
        <end position="110"/>
    </location>
</feature>
<evidence type="ECO:0000256" key="5">
    <source>
        <dbReference type="ARBA" id="ARBA00023136"/>
    </source>
</evidence>
<protein>
    <recommendedName>
        <fullName evidence="6">Receptor expression-enhancing protein</fullName>
    </recommendedName>
</protein>
<evidence type="ECO:0000256" key="1">
    <source>
        <dbReference type="ARBA" id="ARBA00004141"/>
    </source>
</evidence>
<evidence type="ECO:0000256" key="6">
    <source>
        <dbReference type="RuleBase" id="RU362006"/>
    </source>
</evidence>
<dbReference type="InterPro" id="IPR004345">
    <property type="entry name" value="TB2_DP1_HVA22"/>
</dbReference>
<accession>A0A8S9Z658</accession>
<keyword evidence="5 6" id="KW-0472">Membrane</keyword>
<keyword evidence="3 6" id="KW-0812">Transmembrane</keyword>
<evidence type="ECO:0000313" key="8">
    <source>
        <dbReference type="Proteomes" id="UP000822476"/>
    </source>
</evidence>
<sequence>MLGSLGRQLEDELKKPGPINDFLSFCEEKSGIDRRYIVYCGILLLCIYLLIGYGTGALVLVIGFIYPAYESVKAIESPSKDDDTQWLIYWVVFASLQLFETCTLSLIYYFPLYPLIKCLFLLYCMAPVRENGSTFIYNHVIRPLFLKHSAKIDSALDKAVDLAGNLVEENLWKAVNPDKKTRKKPK</sequence>
<comment type="caution">
    <text evidence="7">The sequence shown here is derived from an EMBL/GenBank/DDBJ whole genome shotgun (WGS) entry which is preliminary data.</text>
</comment>
<comment type="similarity">
    <text evidence="2 6">Belongs to the DP1 family.</text>
</comment>
<reference evidence="7" key="1">
    <citation type="submission" date="2019-07" db="EMBL/GenBank/DDBJ databases">
        <title>Annotation for the trematode Paragonimus miyazaki's.</title>
        <authorList>
            <person name="Choi Y.-J."/>
        </authorList>
    </citation>
    <scope>NUCLEOTIDE SEQUENCE</scope>
    <source>
        <strain evidence="7">Japan</strain>
    </source>
</reference>
<dbReference type="AlphaFoldDB" id="A0A8S9Z658"/>
<dbReference type="Pfam" id="PF03134">
    <property type="entry name" value="TB2_DP1_HVA22"/>
    <property type="match status" value="1"/>
</dbReference>
<evidence type="ECO:0000256" key="4">
    <source>
        <dbReference type="ARBA" id="ARBA00022989"/>
    </source>
</evidence>
<dbReference type="GO" id="GO:0016020">
    <property type="term" value="C:membrane"/>
    <property type="evidence" value="ECO:0007669"/>
    <property type="project" value="UniProtKB-SubCell"/>
</dbReference>
<evidence type="ECO:0000313" key="7">
    <source>
        <dbReference type="EMBL" id="KAF7258597.1"/>
    </source>
</evidence>
<dbReference type="EMBL" id="JTDE01001635">
    <property type="protein sequence ID" value="KAF7258597.1"/>
    <property type="molecule type" value="Genomic_DNA"/>
</dbReference>
<gene>
    <name evidence="7" type="ORF">EG68_05972</name>
</gene>
<keyword evidence="8" id="KW-1185">Reference proteome</keyword>
<dbReference type="OrthoDB" id="10009287at2759"/>
<name>A0A8S9Z658_9TREM</name>
<feature type="transmembrane region" description="Helical" evidence="6">
    <location>
        <begin position="36"/>
        <end position="66"/>
    </location>
</feature>
<evidence type="ECO:0000256" key="2">
    <source>
        <dbReference type="ARBA" id="ARBA00008573"/>
    </source>
</evidence>
<dbReference type="Proteomes" id="UP000822476">
    <property type="component" value="Unassembled WGS sequence"/>
</dbReference>
<dbReference type="PANTHER" id="PTHR12300">
    <property type="entry name" value="HVA22-LIKE PROTEINS"/>
    <property type="match status" value="1"/>
</dbReference>
<keyword evidence="4 6" id="KW-1133">Transmembrane helix</keyword>
<dbReference type="PANTHER" id="PTHR12300:SF161">
    <property type="entry name" value="RECEPTOR EXPRESSION-ENHANCING PROTEIN"/>
    <property type="match status" value="1"/>
</dbReference>
<organism evidence="7 8">
    <name type="scientific">Paragonimus skrjabini miyazakii</name>
    <dbReference type="NCBI Taxonomy" id="59628"/>
    <lineage>
        <taxon>Eukaryota</taxon>
        <taxon>Metazoa</taxon>
        <taxon>Spiralia</taxon>
        <taxon>Lophotrochozoa</taxon>
        <taxon>Platyhelminthes</taxon>
        <taxon>Trematoda</taxon>
        <taxon>Digenea</taxon>
        <taxon>Plagiorchiida</taxon>
        <taxon>Troglotremata</taxon>
        <taxon>Troglotrematidae</taxon>
        <taxon>Paragonimus</taxon>
    </lineage>
</organism>
<proteinExistence type="inferred from homology"/>